<name>A0ABX8CNF3_9NOCA</name>
<proteinExistence type="predicted"/>
<sequence length="83" mass="9146">MSTQRSRMDSAAQPLKRAAAAARLGIAVADLPELGAGWTVGEVWRLRRERPDWLIEARRRFPGRGPRGRVRTRADSIGPAGGR</sequence>
<reference evidence="2 3" key="1">
    <citation type="submission" date="2021-04" db="EMBL/GenBank/DDBJ databases">
        <title>Nocardia tengchongensis.</title>
        <authorList>
            <person name="Zhuang k."/>
            <person name="Ran Y."/>
            <person name="Li W."/>
        </authorList>
    </citation>
    <scope>NUCLEOTIDE SEQUENCE [LARGE SCALE GENOMIC DNA]</scope>
    <source>
        <strain evidence="2 3">CFH S0057</strain>
    </source>
</reference>
<dbReference type="Proteomes" id="UP000683310">
    <property type="component" value="Chromosome"/>
</dbReference>
<protein>
    <submittedName>
        <fullName evidence="2">Uncharacterized protein</fullName>
    </submittedName>
</protein>
<accession>A0ABX8CNF3</accession>
<organism evidence="2 3">
    <name type="scientific">Nocardia tengchongensis</name>
    <dbReference type="NCBI Taxonomy" id="2055889"/>
    <lineage>
        <taxon>Bacteria</taxon>
        <taxon>Bacillati</taxon>
        <taxon>Actinomycetota</taxon>
        <taxon>Actinomycetes</taxon>
        <taxon>Mycobacteriales</taxon>
        <taxon>Nocardiaceae</taxon>
        <taxon>Nocardia</taxon>
    </lineage>
</organism>
<keyword evidence="3" id="KW-1185">Reference proteome</keyword>
<feature type="region of interest" description="Disordered" evidence="1">
    <location>
        <begin position="64"/>
        <end position="83"/>
    </location>
</feature>
<gene>
    <name evidence="2" type="ORF">KHQ06_33170</name>
</gene>
<dbReference type="RefSeq" id="WP_213556989.1">
    <property type="nucleotide sequence ID" value="NZ_JBHZDI010000082.1"/>
</dbReference>
<evidence type="ECO:0000313" key="2">
    <source>
        <dbReference type="EMBL" id="QVI20881.1"/>
    </source>
</evidence>
<evidence type="ECO:0000256" key="1">
    <source>
        <dbReference type="SAM" id="MobiDB-lite"/>
    </source>
</evidence>
<dbReference type="EMBL" id="CP074371">
    <property type="protein sequence ID" value="QVI20881.1"/>
    <property type="molecule type" value="Genomic_DNA"/>
</dbReference>
<evidence type="ECO:0000313" key="3">
    <source>
        <dbReference type="Proteomes" id="UP000683310"/>
    </source>
</evidence>